<evidence type="ECO:0000313" key="13">
    <source>
        <dbReference type="EMBL" id="KAG0729045.1"/>
    </source>
</evidence>
<dbReference type="InterPro" id="IPR050973">
    <property type="entry name" value="H3K9_Histone-Lys_N-MTase"/>
</dbReference>
<feature type="region of interest" description="Disordered" evidence="9">
    <location>
        <begin position="626"/>
        <end position="667"/>
    </location>
</feature>
<dbReference type="Pfam" id="PF00385">
    <property type="entry name" value="Chromo"/>
    <property type="match status" value="1"/>
</dbReference>
<keyword evidence="8" id="KW-0137">Centromere</keyword>
<evidence type="ECO:0000256" key="4">
    <source>
        <dbReference type="ARBA" id="ARBA00022679"/>
    </source>
</evidence>
<feature type="compositionally biased region" description="Polar residues" evidence="9">
    <location>
        <begin position="646"/>
        <end position="655"/>
    </location>
</feature>
<evidence type="ECO:0000256" key="5">
    <source>
        <dbReference type="ARBA" id="ARBA00022691"/>
    </source>
</evidence>
<keyword evidence="7" id="KW-0862">Zinc</keyword>
<dbReference type="InterPro" id="IPR023780">
    <property type="entry name" value="Chromo_domain"/>
</dbReference>
<evidence type="ECO:0000259" key="12">
    <source>
        <dbReference type="PROSITE" id="PS50867"/>
    </source>
</evidence>
<dbReference type="InterPro" id="IPR007728">
    <property type="entry name" value="Pre-SET_dom"/>
</dbReference>
<evidence type="ECO:0000256" key="7">
    <source>
        <dbReference type="ARBA" id="ARBA00022833"/>
    </source>
</evidence>
<dbReference type="InterPro" id="IPR001214">
    <property type="entry name" value="SET_dom"/>
</dbReference>
<evidence type="ECO:0000259" key="10">
    <source>
        <dbReference type="PROSITE" id="PS50013"/>
    </source>
</evidence>
<keyword evidence="3" id="KW-0489">Methyltransferase</keyword>
<dbReference type="GO" id="GO:0046974">
    <property type="term" value="F:histone H3K9 methyltransferase activity"/>
    <property type="evidence" value="ECO:0007669"/>
    <property type="project" value="TreeGrafter"/>
</dbReference>
<keyword evidence="5" id="KW-0949">S-adenosyl-L-methionine</keyword>
<dbReference type="CDD" id="cd10542">
    <property type="entry name" value="SET_SUV39H"/>
    <property type="match status" value="1"/>
</dbReference>
<feature type="domain" description="Chromo" evidence="10">
    <location>
        <begin position="222"/>
        <end position="281"/>
    </location>
</feature>
<dbReference type="GO" id="GO:0008270">
    <property type="term" value="F:zinc ion binding"/>
    <property type="evidence" value="ECO:0007669"/>
    <property type="project" value="InterPro"/>
</dbReference>
<dbReference type="CDD" id="cd00024">
    <property type="entry name" value="CD_CSD"/>
    <property type="match status" value="1"/>
</dbReference>
<evidence type="ECO:0000256" key="1">
    <source>
        <dbReference type="ARBA" id="ARBA00004584"/>
    </source>
</evidence>
<reference evidence="13" key="1">
    <citation type="submission" date="2020-07" db="EMBL/GenBank/DDBJ databases">
        <title>The High-quality genome of the commercially important snow crab, Chionoecetes opilio.</title>
        <authorList>
            <person name="Jeong J.-H."/>
            <person name="Ryu S."/>
        </authorList>
    </citation>
    <scope>NUCLEOTIDE SEQUENCE</scope>
    <source>
        <strain evidence="13">MADBK_172401_WGS</strain>
        <tissue evidence="13">Digestive gland</tissue>
    </source>
</reference>
<dbReference type="InterPro" id="IPR016197">
    <property type="entry name" value="Chromo-like_dom_sf"/>
</dbReference>
<dbReference type="SMART" id="SM00468">
    <property type="entry name" value="PreSET"/>
    <property type="match status" value="1"/>
</dbReference>
<dbReference type="Gene3D" id="2.170.270.10">
    <property type="entry name" value="SET domain"/>
    <property type="match status" value="1"/>
</dbReference>
<proteinExistence type="predicted"/>
<keyword evidence="14" id="KW-1185">Reference proteome</keyword>
<name>A0A8J5D4X5_CHIOP</name>
<dbReference type="SMART" id="SM00317">
    <property type="entry name" value="SET"/>
    <property type="match status" value="1"/>
</dbReference>
<dbReference type="SUPFAM" id="SSF82199">
    <property type="entry name" value="SET domain"/>
    <property type="match status" value="1"/>
</dbReference>
<dbReference type="SUPFAM" id="SSF54160">
    <property type="entry name" value="Chromo domain-like"/>
    <property type="match status" value="1"/>
</dbReference>
<comment type="caution">
    <text evidence="13">The sequence shown here is derived from an EMBL/GenBank/DDBJ whole genome shotgun (WGS) entry which is preliminary data.</text>
</comment>
<dbReference type="SMART" id="SM00298">
    <property type="entry name" value="CHROMO"/>
    <property type="match status" value="1"/>
</dbReference>
<evidence type="ECO:0000256" key="8">
    <source>
        <dbReference type="ARBA" id="ARBA00023328"/>
    </source>
</evidence>
<dbReference type="Pfam" id="PF05033">
    <property type="entry name" value="Pre-SET"/>
    <property type="match status" value="1"/>
</dbReference>
<evidence type="ECO:0000256" key="6">
    <source>
        <dbReference type="ARBA" id="ARBA00022723"/>
    </source>
</evidence>
<dbReference type="PANTHER" id="PTHR46223:SF4">
    <property type="entry name" value="HISTONE-LYSINE N-METHYLTRANSFERASE-RELATED"/>
    <property type="match status" value="1"/>
</dbReference>
<feature type="region of interest" description="Disordered" evidence="9">
    <location>
        <begin position="101"/>
        <end position="223"/>
    </location>
</feature>
<gene>
    <name evidence="13" type="primary">suv39h2</name>
    <name evidence="13" type="ORF">GWK47_003585</name>
</gene>
<dbReference type="InterPro" id="IPR000953">
    <property type="entry name" value="Chromo/chromo_shadow_dom"/>
</dbReference>
<dbReference type="AlphaFoldDB" id="A0A8J5D4X5"/>
<feature type="domain" description="SET" evidence="11">
    <location>
        <begin position="491"/>
        <end position="617"/>
    </location>
</feature>
<evidence type="ECO:0000256" key="2">
    <source>
        <dbReference type="ARBA" id="ARBA00022454"/>
    </source>
</evidence>
<keyword evidence="2" id="KW-0158">Chromosome</keyword>
<dbReference type="PANTHER" id="PTHR46223">
    <property type="entry name" value="HISTONE-LYSINE N-METHYLTRANSFERASE SUV39H"/>
    <property type="match status" value="1"/>
</dbReference>
<dbReference type="EMBL" id="JACEEZ010001582">
    <property type="protein sequence ID" value="KAG0729045.1"/>
    <property type="molecule type" value="Genomic_DNA"/>
</dbReference>
<dbReference type="PROSITE" id="PS50867">
    <property type="entry name" value="PRE_SET"/>
    <property type="match status" value="1"/>
</dbReference>
<organism evidence="13 14">
    <name type="scientific">Chionoecetes opilio</name>
    <name type="common">Atlantic snow crab</name>
    <name type="synonym">Cancer opilio</name>
    <dbReference type="NCBI Taxonomy" id="41210"/>
    <lineage>
        <taxon>Eukaryota</taxon>
        <taxon>Metazoa</taxon>
        <taxon>Ecdysozoa</taxon>
        <taxon>Arthropoda</taxon>
        <taxon>Crustacea</taxon>
        <taxon>Multicrustacea</taxon>
        <taxon>Malacostraca</taxon>
        <taxon>Eumalacostraca</taxon>
        <taxon>Eucarida</taxon>
        <taxon>Decapoda</taxon>
        <taxon>Pleocyemata</taxon>
        <taxon>Brachyura</taxon>
        <taxon>Eubrachyura</taxon>
        <taxon>Majoidea</taxon>
        <taxon>Majidae</taxon>
        <taxon>Chionoecetes</taxon>
    </lineage>
</organism>
<evidence type="ECO:0000256" key="9">
    <source>
        <dbReference type="SAM" id="MobiDB-lite"/>
    </source>
</evidence>
<feature type="compositionally biased region" description="Basic and acidic residues" evidence="9">
    <location>
        <begin position="188"/>
        <end position="205"/>
    </location>
</feature>
<dbReference type="GO" id="GO:0000775">
    <property type="term" value="C:chromosome, centromeric region"/>
    <property type="evidence" value="ECO:0007669"/>
    <property type="project" value="UniProtKB-SubCell"/>
</dbReference>
<feature type="compositionally biased region" description="Low complexity" evidence="9">
    <location>
        <begin position="107"/>
        <end position="119"/>
    </location>
</feature>
<keyword evidence="6" id="KW-0479">Metal-binding</keyword>
<accession>A0A8J5D4X5</accession>
<keyword evidence="4" id="KW-0808">Transferase</keyword>
<feature type="domain" description="Pre-SET" evidence="12">
    <location>
        <begin position="429"/>
        <end position="488"/>
    </location>
</feature>
<dbReference type="OrthoDB" id="1045173at2759"/>
<dbReference type="Pfam" id="PF00856">
    <property type="entry name" value="SET"/>
    <property type="match status" value="1"/>
</dbReference>
<dbReference type="PROSITE" id="PS50013">
    <property type="entry name" value="CHROMO_2"/>
    <property type="match status" value="1"/>
</dbReference>
<feature type="compositionally biased region" description="Acidic residues" evidence="9">
    <location>
        <begin position="206"/>
        <end position="222"/>
    </location>
</feature>
<dbReference type="Gene3D" id="2.40.50.40">
    <property type="match status" value="1"/>
</dbReference>
<dbReference type="GO" id="GO:0032259">
    <property type="term" value="P:methylation"/>
    <property type="evidence" value="ECO:0007669"/>
    <property type="project" value="UniProtKB-KW"/>
</dbReference>
<dbReference type="PROSITE" id="PS50280">
    <property type="entry name" value="SET"/>
    <property type="match status" value="1"/>
</dbReference>
<evidence type="ECO:0000256" key="3">
    <source>
        <dbReference type="ARBA" id="ARBA00022603"/>
    </source>
</evidence>
<protein>
    <submittedName>
        <fullName evidence="13">Histone-lysine N-methyltransferase SUV39H2</fullName>
    </submittedName>
</protein>
<dbReference type="Proteomes" id="UP000770661">
    <property type="component" value="Unassembled WGS sequence"/>
</dbReference>
<dbReference type="InterPro" id="IPR046341">
    <property type="entry name" value="SET_dom_sf"/>
</dbReference>
<dbReference type="GO" id="GO:0005634">
    <property type="term" value="C:nucleus"/>
    <property type="evidence" value="ECO:0007669"/>
    <property type="project" value="InterPro"/>
</dbReference>
<evidence type="ECO:0000259" key="11">
    <source>
        <dbReference type="PROSITE" id="PS50280"/>
    </source>
</evidence>
<evidence type="ECO:0000313" key="14">
    <source>
        <dbReference type="Proteomes" id="UP000770661"/>
    </source>
</evidence>
<sequence length="809" mass="89715">MSSANHSSVQVKDEEAWYKEKMTSVGALALQARQQLEKVSVTHQELQEVLERYKQCVQTYKSKTYFLPQPDFGKKFGDHLKQAETEIRSIGDLLEKALGAKPEIKTSPPSSSASSSDLSRPPRHTPTPEHADIPGKSSGVAGITPPASEVGNDEILSRSLDTSGLSQRRRKGRSSSESSPKNKRLRRTLIDDYLTKKEEVKTTSEEDKEEGQEDEDEEEQEFEVQSIIDLKKIQGQYLFHVTWRGYSPDDSTWEPSSNLTSCQDLLVDFFKKKFKKRDEEAPKPEFLYSLRPFHQGHHPPGCLRVLLQDQQGRLREGHHTLFAAKVVTPLRNDVDELIEKAMTARKRYMYQKYVKMTIEDKAVRDHKNKREVQLAEMRKWERKINSICSDPAKLCVENTVDLEMPPLDFVYINDCRAGEGVTIPADPLVGCECEDCGTSKKCCANQMGSWAPYTKAGRVKVSLGTAVYECNKRCSCGPDCSNRVVQKGRLISLCIFRTPNGRGWGVKAMENIKKDSLVTEYVGEVITSEEAERRGQGYDAQRCTYLFDLDYNKGDQNPYTVDAAKFGNVSHFINHSCDPNLVVYNVWVNCLDPDLPRLALFASEDIRKGEELTFDYNSGWEAEPNALKVSEGSKEEGLSTPEKGAGSSQEVQTPLKTPKGTRGSTTARLSSSCLEIPSLPSLPCLCPGHQQAGQGDGRLWLSAQPALPGCIPGISRLAKVMGGSGCQPSLPCLAVSQVSAGWLRHQQAGQGEGRLWLSAQPALPGCVPGISRLAKVKGGSGCQPCLAVPRASQGWLRRREALVVRAFAP</sequence>
<comment type="subcellular location">
    <subcellularLocation>
        <location evidence="1">Chromosome</location>
        <location evidence="1">Centromere</location>
    </subcellularLocation>
</comment>